<proteinExistence type="predicted"/>
<keyword evidence="1" id="KW-1133">Transmembrane helix</keyword>
<dbReference type="Proteomes" id="UP000265520">
    <property type="component" value="Unassembled WGS sequence"/>
</dbReference>
<comment type="caution">
    <text evidence="2">The sequence shown here is derived from an EMBL/GenBank/DDBJ whole genome shotgun (WGS) entry which is preliminary data.</text>
</comment>
<evidence type="ECO:0000313" key="2">
    <source>
        <dbReference type="EMBL" id="MCI01557.1"/>
    </source>
</evidence>
<dbReference type="EMBL" id="LXQA010046463">
    <property type="protein sequence ID" value="MCI01557.1"/>
    <property type="molecule type" value="Genomic_DNA"/>
</dbReference>
<keyword evidence="1" id="KW-0472">Membrane</keyword>
<sequence length="100" mass="11010">GQIRICVASMVLWGCLCVLTVVVAMYSVVAELFFLVVSAASVSSSFQDPVVAFLFWFCSDSEACGGLGWFGSKGPFLCLMCFIIWVVVRESVCDDSWFIR</sequence>
<feature type="transmembrane region" description="Helical" evidence="1">
    <location>
        <begin position="7"/>
        <end position="26"/>
    </location>
</feature>
<keyword evidence="3" id="KW-1185">Reference proteome</keyword>
<keyword evidence="1" id="KW-0812">Transmembrane</keyword>
<dbReference type="AlphaFoldDB" id="A0A392NNW0"/>
<protein>
    <submittedName>
        <fullName evidence="2">Uncharacterized protein</fullName>
    </submittedName>
</protein>
<feature type="transmembrane region" description="Helical" evidence="1">
    <location>
        <begin position="70"/>
        <end position="88"/>
    </location>
</feature>
<reference evidence="2 3" key="1">
    <citation type="journal article" date="2018" name="Front. Plant Sci.">
        <title>Red Clover (Trifolium pratense) and Zigzag Clover (T. medium) - A Picture of Genomic Similarities and Differences.</title>
        <authorList>
            <person name="Dluhosova J."/>
            <person name="Istvanek J."/>
            <person name="Nedelnik J."/>
            <person name="Repkova J."/>
        </authorList>
    </citation>
    <scope>NUCLEOTIDE SEQUENCE [LARGE SCALE GENOMIC DNA]</scope>
    <source>
        <strain evidence="3">cv. 10/8</strain>
        <tissue evidence="2">Leaf</tissue>
    </source>
</reference>
<organism evidence="2 3">
    <name type="scientific">Trifolium medium</name>
    <dbReference type="NCBI Taxonomy" id="97028"/>
    <lineage>
        <taxon>Eukaryota</taxon>
        <taxon>Viridiplantae</taxon>
        <taxon>Streptophyta</taxon>
        <taxon>Embryophyta</taxon>
        <taxon>Tracheophyta</taxon>
        <taxon>Spermatophyta</taxon>
        <taxon>Magnoliopsida</taxon>
        <taxon>eudicotyledons</taxon>
        <taxon>Gunneridae</taxon>
        <taxon>Pentapetalae</taxon>
        <taxon>rosids</taxon>
        <taxon>fabids</taxon>
        <taxon>Fabales</taxon>
        <taxon>Fabaceae</taxon>
        <taxon>Papilionoideae</taxon>
        <taxon>50 kb inversion clade</taxon>
        <taxon>NPAAA clade</taxon>
        <taxon>Hologalegina</taxon>
        <taxon>IRL clade</taxon>
        <taxon>Trifolieae</taxon>
        <taxon>Trifolium</taxon>
    </lineage>
</organism>
<evidence type="ECO:0000256" key="1">
    <source>
        <dbReference type="SAM" id="Phobius"/>
    </source>
</evidence>
<name>A0A392NNW0_9FABA</name>
<evidence type="ECO:0000313" key="3">
    <source>
        <dbReference type="Proteomes" id="UP000265520"/>
    </source>
</evidence>
<feature type="non-terminal residue" evidence="2">
    <location>
        <position position="1"/>
    </location>
</feature>
<accession>A0A392NNW0</accession>